<evidence type="ECO:0000313" key="5">
    <source>
        <dbReference type="EMBL" id="CAD8073425.1"/>
    </source>
</evidence>
<dbReference type="EMBL" id="CAJJDN010000030">
    <property type="protein sequence ID" value="CAD8073425.1"/>
    <property type="molecule type" value="Genomic_DNA"/>
</dbReference>
<dbReference type="InterPro" id="IPR006212">
    <property type="entry name" value="Furin_repeat"/>
</dbReference>
<feature type="domain" description="EGF-like" evidence="4">
    <location>
        <begin position="1175"/>
        <end position="1201"/>
    </location>
</feature>
<feature type="domain" description="EGF-like" evidence="4">
    <location>
        <begin position="1050"/>
        <end position="1082"/>
    </location>
</feature>
<dbReference type="OrthoDB" id="290842at2759"/>
<feature type="domain" description="EGF-like" evidence="4">
    <location>
        <begin position="869"/>
        <end position="901"/>
    </location>
</feature>
<feature type="domain" description="EGF-like" evidence="4">
    <location>
        <begin position="166"/>
        <end position="209"/>
    </location>
</feature>
<keyword evidence="6" id="KW-1185">Reference proteome</keyword>
<evidence type="ECO:0000256" key="3">
    <source>
        <dbReference type="ARBA" id="ARBA00023157"/>
    </source>
</evidence>
<gene>
    <name evidence="5" type="ORF">PSON_ATCC_30995.1.T0300327</name>
</gene>
<accession>A0A8S1M6X4</accession>
<sequence>MLSKLGCICKINQYEDQNQCLNCPIECSQCLSLTYCLECLNSNKRQLLNGQCNCIDGYYPIVSNPQCQLCHQFCKTCYGPTSNECLTCNNNIISIEQIGSTCRCQTGSAYMDVNKACFPCHSSCLTCFRTTIDGCLTCNSSQNRQLKGLKCRCASGYYESINSCTNCPNTENTSLSQCYKQCNNNQKIWHTITCSLCDSGYHIVSGECQPICGDLQIKEYEQCEDSNTGLNDLCFNCQFQCPSHCLTCDQSTNLPCPDVCGDGIITGIEECEDGNTIQYDGCFNCKYQCQPSCTNCIRGNCFECLTAGWYIDITVTPWQCKELCGDFMIVGSEQCEDGNLQDTDGCKDCKFFCRIGCSSCDYTINKCLSCELAGFVPKYYYCDNVCGDGLVVTDPSGINSEECDDRNTNNNDGCNNLCQFQCQTSCASCINNRCAICADGYLLTNEKICIAICGDLKRVLGEQCDNSPYKSCINCQIKCQSTCIDCDTTGLGCLKCKTGYNNNDYICQSICGDQIVTNDEQCDDGNLIIGDGCHFCQYSCQDSCLNCIQGVCYNCKEGFELIQSKCYAKCGDGIQNDKEQCEMIKSLHIYQSCKSCVFTCDLNCQLCQFGRCQKCTKEYELSSNQYYCIKSLQYNSKIVEHCQIQVQDNCIQCKNYAYFDKVEQKCNLKEKPLSFCQYQFKLSPDLYCSYCFEYCATCNENNCISCQSGYYLGDNFSCISSCGDGILAHDEKCEIDDQNCLSCMFEVSNQCELYFEDHCYRCEQGFYINQYTNICESNCGDGIITFDEDCEDNNYKEYDGCYYCKYSCSQQCLNCIKGVCQECNKNYYLWDGFCYGEENEIDQFPQCKEYVNGQCLMCQKDYNLNEYGDCISECQKSCIQCYDGQCFQCAELYELYENICILPQQCQTGLQFNQELQICESLCGDGFINGWEECDDQNMEQFDGCYQCRYECDDKCIQCIYGECFKCSQEFNLSENKCLSKCQETCLYCFEGVCQLCSNGYFLNEYLNCIKISCEYNFSCTSFVCGNGIIEELEQCDDQNLINDDNCNNQCEQNCDINCTNCIDGVCYECKEGWRLSLSFCDSICGDQIIVRNEECDDGNQIAYDGCFKCQFQSTQYYEIFFNGICQSCQSNYELDQLNNSCNSIQPQLTIQEQPNFGYLDLITNTCIIEQNINKCSQNCKQCLLSQCLECEFGYYGNKCMPKCGDGILVQQEECDDGNLYELDSCLNCKYQCPQNCNQCAYGICIHCFFGFYLDIVSNSCHSVCGDNMLATDEICDDDNEQRYDGCFQCNFQCQIECLNCEFGKCIECQSPLVAVQSKGICEELNLCDNSIGLYQNDYSNDCLPLCGDSIVAGNEQCEDQNNIPYDGCYECQIQCQIGFSLQQNSCIPICGDGIVINEYENCDDQNDQPYDGCFECQFQCTQNCLICSQGTCLQCDIDYSFENNKCLLKKQNDDPNSTIINQSQKKNDSILDSQNSQLELLNENKICQQSECVYSQKPSIRLNFKNQSFTLQYVQITFDQEVKFSKTEIQDQQLFNLSIIDLAPQNYNITVNSIQMICH</sequence>
<keyword evidence="1" id="KW-0732">Signal</keyword>
<evidence type="ECO:0000256" key="2">
    <source>
        <dbReference type="ARBA" id="ARBA00022737"/>
    </source>
</evidence>
<feature type="domain" description="EGF-like" evidence="4">
    <location>
        <begin position="1416"/>
        <end position="1448"/>
    </location>
</feature>
<protein>
    <recommendedName>
        <fullName evidence="4">EGF-like domain-containing protein</fullName>
    </recommendedName>
</protein>
<feature type="domain" description="EGF-like" evidence="4">
    <location>
        <begin position="1095"/>
        <end position="1143"/>
    </location>
</feature>
<feature type="domain" description="EGF-like" evidence="4">
    <location>
        <begin position="26"/>
        <end position="68"/>
    </location>
</feature>
<dbReference type="SMART" id="SM00181">
    <property type="entry name" value="EGF"/>
    <property type="match status" value="13"/>
</dbReference>
<reference evidence="5" key="1">
    <citation type="submission" date="2021-01" db="EMBL/GenBank/DDBJ databases">
        <authorList>
            <consortium name="Genoscope - CEA"/>
            <person name="William W."/>
        </authorList>
    </citation>
    <scope>NUCLEOTIDE SEQUENCE</scope>
</reference>
<evidence type="ECO:0000259" key="4">
    <source>
        <dbReference type="SMART" id="SM00181"/>
    </source>
</evidence>
<dbReference type="Pfam" id="PF13948">
    <property type="entry name" value="DUF4215"/>
    <property type="match status" value="13"/>
</dbReference>
<dbReference type="PANTHER" id="PTHR38934">
    <property type="entry name" value="HYPHALLY REGULATED CELL WALL PROTEIN 1"/>
    <property type="match status" value="1"/>
</dbReference>
<feature type="domain" description="EGF-like" evidence="4">
    <location>
        <begin position="119"/>
        <end position="165"/>
    </location>
</feature>
<feature type="domain" description="EGF-like" evidence="4">
    <location>
        <begin position="474"/>
        <end position="508"/>
    </location>
</feature>
<dbReference type="PANTHER" id="PTHR38934:SF6">
    <property type="entry name" value="CHROMOSOME UNDETERMINED SCAFFOLD_176, WHOLE GENOME SHOTGUN SEQUENCE"/>
    <property type="match status" value="1"/>
</dbReference>
<dbReference type="Proteomes" id="UP000692954">
    <property type="component" value="Unassembled WGS sequence"/>
</dbReference>
<dbReference type="InterPro" id="IPR011936">
    <property type="entry name" value="Myxo_disulph_rpt"/>
</dbReference>
<feature type="domain" description="EGF-like" evidence="4">
    <location>
        <begin position="690"/>
        <end position="719"/>
    </location>
</feature>
<proteinExistence type="predicted"/>
<feature type="domain" description="EGF-like" evidence="4">
    <location>
        <begin position="535"/>
        <end position="567"/>
    </location>
</feature>
<keyword evidence="3" id="KW-1015">Disulfide bond</keyword>
<dbReference type="NCBIfam" id="TIGR02232">
    <property type="entry name" value="myxo_disulf_rpt"/>
    <property type="match status" value="8"/>
</dbReference>
<evidence type="ECO:0000313" key="6">
    <source>
        <dbReference type="Proteomes" id="UP000692954"/>
    </source>
</evidence>
<dbReference type="InterPro" id="IPR000742">
    <property type="entry name" value="EGF"/>
</dbReference>
<evidence type="ECO:0000256" key="1">
    <source>
        <dbReference type="ARBA" id="ARBA00022729"/>
    </source>
</evidence>
<feature type="domain" description="EGF-like" evidence="4">
    <location>
        <begin position="402"/>
        <end position="450"/>
    </location>
</feature>
<name>A0A8S1M6X4_9CILI</name>
<comment type="caution">
    <text evidence="5">The sequence shown here is derived from an EMBL/GenBank/DDBJ whole genome shotgun (WGS) entry which is preliminary data.</text>
</comment>
<keyword evidence="2" id="KW-0677">Repeat</keyword>
<dbReference type="SMART" id="SM00261">
    <property type="entry name" value="FU"/>
    <property type="match status" value="11"/>
</dbReference>
<organism evidence="5 6">
    <name type="scientific">Paramecium sonneborni</name>
    <dbReference type="NCBI Taxonomy" id="65129"/>
    <lineage>
        <taxon>Eukaryota</taxon>
        <taxon>Sar</taxon>
        <taxon>Alveolata</taxon>
        <taxon>Ciliophora</taxon>
        <taxon>Intramacronucleata</taxon>
        <taxon>Oligohymenophorea</taxon>
        <taxon>Peniculida</taxon>
        <taxon>Parameciidae</taxon>
        <taxon>Paramecium</taxon>
    </lineage>
</organism>
<feature type="domain" description="EGF-like" evidence="4">
    <location>
        <begin position="977"/>
        <end position="1010"/>
    </location>
</feature>